<dbReference type="InterPro" id="IPR027417">
    <property type="entry name" value="P-loop_NTPase"/>
</dbReference>
<reference evidence="4" key="1">
    <citation type="submission" date="2018-05" db="EMBL/GenBank/DDBJ databases">
        <authorList>
            <person name="Du Z."/>
            <person name="Wang X."/>
        </authorList>
    </citation>
    <scope>NUCLEOTIDE SEQUENCE [LARGE SCALE GENOMIC DNA]</scope>
    <source>
        <strain evidence="4">WDS4C29</strain>
    </source>
</reference>
<dbReference type="InterPro" id="IPR050742">
    <property type="entry name" value="Helicase_Restrict-Modif_Enz"/>
</dbReference>
<dbReference type="OrthoDB" id="9803459at2"/>
<dbReference type="PROSITE" id="PS51194">
    <property type="entry name" value="HELICASE_CTER"/>
    <property type="match status" value="1"/>
</dbReference>
<feature type="domain" description="Helicase ATP-binding" evidence="1">
    <location>
        <begin position="15"/>
        <end position="170"/>
    </location>
</feature>
<dbReference type="GO" id="GO:0005524">
    <property type="term" value="F:ATP binding"/>
    <property type="evidence" value="ECO:0007669"/>
    <property type="project" value="InterPro"/>
</dbReference>
<dbReference type="RefSeq" id="WP_109389866.1">
    <property type="nucleotide sequence ID" value="NZ_QETF01000023.1"/>
</dbReference>
<dbReference type="PROSITE" id="PS51192">
    <property type="entry name" value="HELICASE_ATP_BIND_1"/>
    <property type="match status" value="1"/>
</dbReference>
<sequence>MRLRPRQKLFVERSLAALGPRDNTLGIAPTGAGKTIMLSAVTGERIGGSAAKACVLAHRDELTAQNRDKFARVNPDVTTSVLDASTKSWGGQVTFAMVPTLAREANLAAMPRLDLLVIDEAHHAAADSYRRIIDHVRDANPEARIFGVTATPNRGDRKGLRAVFDNVADQVRLGELIASGHLVPPRTFVIDVGVQDKLNAVRKTASDFDMSEVAEIMDRAPITDEVVRNWQEKAADRPTVVFCSTVAHAGHVAEAFNATGIPTGLIHGDLPGEERRNILSAFAKGEIRVITNVAVLTEGWDHPPTSCVVLLRPSSYKSTMIQMVGRGLRTIDPADHPGVVKTDCVVLDFGSSSLTHGTLEQDVHLDGKTGNGEAPSKTCPSCHADIPLATCECPICGEALVEPEDATSDGNPNGALSDFLMTEIDLLERSSFAWVDLFGTEDALLATGFVAWGGVFWLDGLWYAIGGTRGAQPQLLGIGERSVCLAQADDWLNDHETDESAFKTRGWLIQPATEKQLKYLSPEARSDFGLTRYRASALMTFGFNKRAIRQLILSAAPTAREAA</sequence>
<dbReference type="Pfam" id="PF04851">
    <property type="entry name" value="ResIII"/>
    <property type="match status" value="1"/>
</dbReference>
<dbReference type="InterPro" id="IPR014001">
    <property type="entry name" value="Helicase_ATP-bd"/>
</dbReference>
<dbReference type="PANTHER" id="PTHR47396:SF1">
    <property type="entry name" value="ATP-DEPENDENT HELICASE IRC3-RELATED"/>
    <property type="match status" value="1"/>
</dbReference>
<name>A0A2V1P1C1_9RHOB</name>
<dbReference type="SUPFAM" id="SSF52540">
    <property type="entry name" value="P-loop containing nucleoside triphosphate hydrolases"/>
    <property type="match status" value="1"/>
</dbReference>
<feature type="domain" description="Helicase C-terminal" evidence="2">
    <location>
        <begin position="221"/>
        <end position="387"/>
    </location>
</feature>
<dbReference type="SMART" id="SM00487">
    <property type="entry name" value="DEXDc"/>
    <property type="match status" value="1"/>
</dbReference>
<dbReference type="InterPro" id="IPR001650">
    <property type="entry name" value="Helicase_C-like"/>
</dbReference>
<dbReference type="Gene3D" id="3.40.50.300">
    <property type="entry name" value="P-loop containing nucleotide triphosphate hydrolases"/>
    <property type="match status" value="2"/>
</dbReference>
<dbReference type="InterPro" id="IPR006935">
    <property type="entry name" value="Helicase/UvrB_N"/>
</dbReference>
<keyword evidence="4" id="KW-1185">Reference proteome</keyword>
<organism evidence="3 4">
    <name type="scientific">Salibaculum griseiflavum</name>
    <dbReference type="NCBI Taxonomy" id="1914409"/>
    <lineage>
        <taxon>Bacteria</taxon>
        <taxon>Pseudomonadati</taxon>
        <taxon>Pseudomonadota</taxon>
        <taxon>Alphaproteobacteria</taxon>
        <taxon>Rhodobacterales</taxon>
        <taxon>Roseobacteraceae</taxon>
        <taxon>Salibaculum</taxon>
    </lineage>
</organism>
<gene>
    <name evidence="3" type="ORF">DFK10_15080</name>
</gene>
<dbReference type="GO" id="GO:0005829">
    <property type="term" value="C:cytosol"/>
    <property type="evidence" value="ECO:0007669"/>
    <property type="project" value="TreeGrafter"/>
</dbReference>
<keyword evidence="3" id="KW-0547">Nucleotide-binding</keyword>
<dbReference type="GO" id="GO:0004386">
    <property type="term" value="F:helicase activity"/>
    <property type="evidence" value="ECO:0007669"/>
    <property type="project" value="UniProtKB-KW"/>
</dbReference>
<proteinExistence type="predicted"/>
<evidence type="ECO:0000259" key="1">
    <source>
        <dbReference type="PROSITE" id="PS51192"/>
    </source>
</evidence>
<dbReference type="Proteomes" id="UP000245293">
    <property type="component" value="Unassembled WGS sequence"/>
</dbReference>
<protein>
    <submittedName>
        <fullName evidence="3">Helicase</fullName>
    </submittedName>
</protein>
<dbReference type="PANTHER" id="PTHR47396">
    <property type="entry name" value="TYPE I RESTRICTION ENZYME ECOKI R PROTEIN"/>
    <property type="match status" value="1"/>
</dbReference>
<dbReference type="EMBL" id="QETF01000023">
    <property type="protein sequence ID" value="PWG15744.1"/>
    <property type="molecule type" value="Genomic_DNA"/>
</dbReference>
<comment type="caution">
    <text evidence="3">The sequence shown here is derived from an EMBL/GenBank/DDBJ whole genome shotgun (WGS) entry which is preliminary data.</text>
</comment>
<keyword evidence="3" id="KW-0347">Helicase</keyword>
<dbReference type="AlphaFoldDB" id="A0A2V1P1C1"/>
<dbReference type="SMART" id="SM00490">
    <property type="entry name" value="HELICc"/>
    <property type="match status" value="1"/>
</dbReference>
<evidence type="ECO:0000313" key="3">
    <source>
        <dbReference type="EMBL" id="PWG15744.1"/>
    </source>
</evidence>
<evidence type="ECO:0000259" key="2">
    <source>
        <dbReference type="PROSITE" id="PS51194"/>
    </source>
</evidence>
<keyword evidence="3" id="KW-0378">Hydrolase</keyword>
<dbReference type="Pfam" id="PF00271">
    <property type="entry name" value="Helicase_C"/>
    <property type="match status" value="1"/>
</dbReference>
<evidence type="ECO:0000313" key="4">
    <source>
        <dbReference type="Proteomes" id="UP000245293"/>
    </source>
</evidence>
<dbReference type="GO" id="GO:0003677">
    <property type="term" value="F:DNA binding"/>
    <property type="evidence" value="ECO:0007669"/>
    <property type="project" value="InterPro"/>
</dbReference>
<accession>A0A2V1P1C1</accession>
<keyword evidence="3" id="KW-0067">ATP-binding</keyword>
<dbReference type="GO" id="GO:0016787">
    <property type="term" value="F:hydrolase activity"/>
    <property type="evidence" value="ECO:0007669"/>
    <property type="project" value="InterPro"/>
</dbReference>